<dbReference type="OrthoDB" id="6021951at2759"/>
<dbReference type="EMBL" id="CAJNOI010000026">
    <property type="protein sequence ID" value="CAF0861541.1"/>
    <property type="molecule type" value="Genomic_DNA"/>
</dbReference>
<dbReference type="InterPro" id="IPR051109">
    <property type="entry name" value="MAM_complex_regulator"/>
</dbReference>
<evidence type="ECO:0000313" key="2">
    <source>
        <dbReference type="EMBL" id="CAF0861541.1"/>
    </source>
</evidence>
<evidence type="ECO:0000259" key="1">
    <source>
        <dbReference type="PROSITE" id="PS50106"/>
    </source>
</evidence>
<protein>
    <recommendedName>
        <fullName evidence="1">PDZ domain-containing protein</fullName>
    </recommendedName>
</protein>
<keyword evidence="4" id="KW-1185">Reference proteome</keyword>
<comment type="caution">
    <text evidence="3">The sequence shown here is derived from an EMBL/GenBank/DDBJ whole genome shotgun (WGS) entry which is preliminary data.</text>
</comment>
<name>A0A815N1X6_9BILA</name>
<gene>
    <name evidence="2" type="ORF">BJG266_LOCUS8407</name>
    <name evidence="3" type="ORF">QVE165_LOCUS39032</name>
</gene>
<dbReference type="PANTHER" id="PTHR14063">
    <property type="entry name" value="PROTEIN LIN-7 HOMOLOG"/>
    <property type="match status" value="1"/>
</dbReference>
<dbReference type="SMART" id="SM00228">
    <property type="entry name" value="PDZ"/>
    <property type="match status" value="1"/>
</dbReference>
<proteinExistence type="predicted"/>
<dbReference type="AlphaFoldDB" id="A0A815N1X6"/>
<evidence type="ECO:0000313" key="4">
    <source>
        <dbReference type="Proteomes" id="UP000663832"/>
    </source>
</evidence>
<dbReference type="EMBL" id="CAJNOM010000428">
    <property type="protein sequence ID" value="CAF1432268.1"/>
    <property type="molecule type" value="Genomic_DNA"/>
</dbReference>
<dbReference type="SUPFAM" id="SSF50156">
    <property type="entry name" value="PDZ domain-like"/>
    <property type="match status" value="1"/>
</dbReference>
<feature type="domain" description="PDZ" evidence="1">
    <location>
        <begin position="196"/>
        <end position="277"/>
    </location>
</feature>
<dbReference type="Gene3D" id="2.30.42.10">
    <property type="match status" value="1"/>
</dbReference>
<dbReference type="PROSITE" id="PS50106">
    <property type="entry name" value="PDZ"/>
    <property type="match status" value="1"/>
</dbReference>
<dbReference type="InterPro" id="IPR036034">
    <property type="entry name" value="PDZ_sf"/>
</dbReference>
<dbReference type="Proteomes" id="UP000663877">
    <property type="component" value="Unassembled WGS sequence"/>
</dbReference>
<reference evidence="3" key="1">
    <citation type="submission" date="2021-02" db="EMBL/GenBank/DDBJ databases">
        <authorList>
            <person name="Nowell W R."/>
        </authorList>
    </citation>
    <scope>NUCLEOTIDE SEQUENCE</scope>
</reference>
<dbReference type="Proteomes" id="UP000663832">
    <property type="component" value="Unassembled WGS sequence"/>
</dbReference>
<dbReference type="Pfam" id="PF00595">
    <property type="entry name" value="PDZ"/>
    <property type="match status" value="1"/>
</dbReference>
<accession>A0A815N1X6</accession>
<dbReference type="InterPro" id="IPR001478">
    <property type="entry name" value="PDZ"/>
</dbReference>
<sequence>MPSSTTVKHVCVTCKKNICTAICLGCNRAFCTRDFIAHREELRQNMNGIIYERDEFYQSIIDETEGTMQCSSMKEINEWKQKSINKIQQIVENNLQKLYFQTVVQKLTEELRKAGNEDSFIEIDITRWLNTINNLKTSRNNNLSRSFNDNDKDLIDFTSDIKNQTNKQRIKFGYVGEECEQIFNFTPDYDHSHLRIIELRKTTECLGFHIRGGRDEKSPIYISRIIPNSVAWAHGGLKKGDKLLFVNDKSLNNLCRDEAIQLLKQIQESVILLVQPS</sequence>
<organism evidence="3 4">
    <name type="scientific">Adineta steineri</name>
    <dbReference type="NCBI Taxonomy" id="433720"/>
    <lineage>
        <taxon>Eukaryota</taxon>
        <taxon>Metazoa</taxon>
        <taxon>Spiralia</taxon>
        <taxon>Gnathifera</taxon>
        <taxon>Rotifera</taxon>
        <taxon>Eurotatoria</taxon>
        <taxon>Bdelloidea</taxon>
        <taxon>Adinetida</taxon>
        <taxon>Adinetidae</taxon>
        <taxon>Adineta</taxon>
    </lineage>
</organism>
<evidence type="ECO:0000313" key="3">
    <source>
        <dbReference type="EMBL" id="CAF1432268.1"/>
    </source>
</evidence>